<dbReference type="Proteomes" id="UP000471633">
    <property type="component" value="Unassembled WGS sequence"/>
</dbReference>
<evidence type="ECO:0000313" key="1">
    <source>
        <dbReference type="EMBL" id="KAH9587192.1"/>
    </source>
</evidence>
<gene>
    <name evidence="1" type="ORF">MS3_00000052</name>
</gene>
<comment type="caution">
    <text evidence="1">The sequence shown here is derived from an EMBL/GenBank/DDBJ whole genome shotgun (WGS) entry which is preliminary data.</text>
</comment>
<reference evidence="1" key="2">
    <citation type="journal article" date="2019" name="Gigascience">
        <title>High-quality Schistosoma haematobium genome achieved by single-molecule and long-range sequencing.</title>
        <authorList>
            <person name="Stroehlein A.J."/>
            <person name="Korhonen P.K."/>
            <person name="Chong T.M."/>
            <person name="Lim Y.L."/>
            <person name="Chan K.G."/>
            <person name="Webster B."/>
            <person name="Rollinson D."/>
            <person name="Brindley P.J."/>
            <person name="Gasser R.B."/>
            <person name="Young N.D."/>
        </authorList>
    </citation>
    <scope>NUCLEOTIDE SEQUENCE</scope>
</reference>
<organism evidence="1 2">
    <name type="scientific">Schistosoma haematobium</name>
    <name type="common">Blood fluke</name>
    <dbReference type="NCBI Taxonomy" id="6185"/>
    <lineage>
        <taxon>Eukaryota</taxon>
        <taxon>Metazoa</taxon>
        <taxon>Spiralia</taxon>
        <taxon>Lophotrochozoa</taxon>
        <taxon>Platyhelminthes</taxon>
        <taxon>Trematoda</taxon>
        <taxon>Digenea</taxon>
        <taxon>Strigeidida</taxon>
        <taxon>Schistosomatoidea</taxon>
        <taxon>Schistosomatidae</taxon>
        <taxon>Schistosoma</taxon>
    </lineage>
</organism>
<keyword evidence="2" id="KW-1185">Reference proteome</keyword>
<reference evidence="1" key="4">
    <citation type="journal article" date="2022" name="PLoS Pathog.">
        <title>Chromosome-level genome of Schistosoma haematobium underpins genome-wide explorations of molecular variation.</title>
        <authorList>
            <person name="Stroehlein A.J."/>
            <person name="Korhonen P.K."/>
            <person name="Lee V.V."/>
            <person name="Ralph S.A."/>
            <person name="Mentink-Kane M."/>
            <person name="You H."/>
            <person name="McManus D.P."/>
            <person name="Tchuente L.T."/>
            <person name="Stothard J.R."/>
            <person name="Kaur P."/>
            <person name="Dudchenko O."/>
            <person name="Aiden E.L."/>
            <person name="Yang B."/>
            <person name="Yang H."/>
            <person name="Emery A.M."/>
            <person name="Webster B.L."/>
            <person name="Brindley P.J."/>
            <person name="Rollinson D."/>
            <person name="Chang B.C.H."/>
            <person name="Gasser R.B."/>
            <person name="Young N.D."/>
        </authorList>
    </citation>
    <scope>NUCLEOTIDE SEQUENCE</scope>
</reference>
<dbReference type="RefSeq" id="XP_051068966.1">
    <property type="nucleotide sequence ID" value="XM_051207977.1"/>
</dbReference>
<dbReference type="AlphaFoldDB" id="A0A922IW83"/>
<accession>A0A922IW83</accession>
<sequence>MCSVIYEHCQNTGYTFGKTRIMWTKETCTTSSIMVLISRIFPFFPFFSHSLCFPSILLSVDLLLLTELPVSCCLQFISIPTLSYHAAPSLPNYNFFIYLHDYHHFEKYVYIFDCTVSKMNSPK</sequence>
<proteinExistence type="predicted"/>
<dbReference type="GeneID" id="75576193"/>
<reference evidence="1" key="3">
    <citation type="submission" date="2021-06" db="EMBL/GenBank/DDBJ databases">
        <title>Chromosome-level genome assembly for S. haematobium.</title>
        <authorList>
            <person name="Stroehlein A.J."/>
        </authorList>
    </citation>
    <scope>NUCLEOTIDE SEQUENCE</scope>
</reference>
<evidence type="ECO:0000313" key="2">
    <source>
        <dbReference type="Proteomes" id="UP000471633"/>
    </source>
</evidence>
<dbReference type="EMBL" id="AMPZ03000003">
    <property type="protein sequence ID" value="KAH9587192.1"/>
    <property type="molecule type" value="Genomic_DNA"/>
</dbReference>
<protein>
    <submittedName>
        <fullName evidence="1">Uncharacterized protein</fullName>
    </submittedName>
</protein>
<name>A0A922IW83_SCHHA</name>
<dbReference type="KEGG" id="shx:MS3_00000052"/>
<reference evidence="1" key="1">
    <citation type="journal article" date="2012" name="Nat. Genet.">
        <title>Whole-genome sequence of Schistosoma haematobium.</title>
        <authorList>
            <person name="Young N.D."/>
            <person name="Jex A.R."/>
            <person name="Li B."/>
            <person name="Liu S."/>
            <person name="Yang L."/>
            <person name="Xiong Z."/>
            <person name="Li Y."/>
            <person name="Cantacessi C."/>
            <person name="Hall R.S."/>
            <person name="Xu X."/>
            <person name="Chen F."/>
            <person name="Wu X."/>
            <person name="Zerlotini A."/>
            <person name="Oliveira G."/>
            <person name="Hofmann A."/>
            <person name="Zhang G."/>
            <person name="Fang X."/>
            <person name="Kang Y."/>
            <person name="Campbell B.E."/>
            <person name="Loukas A."/>
            <person name="Ranganathan S."/>
            <person name="Rollinson D."/>
            <person name="Rinaldi G."/>
            <person name="Brindley P.J."/>
            <person name="Yang H."/>
            <person name="Wang J."/>
            <person name="Wang J."/>
            <person name="Gasser R.B."/>
        </authorList>
    </citation>
    <scope>NUCLEOTIDE SEQUENCE</scope>
</reference>
<dbReference type="CTD" id="75576193"/>